<gene>
    <name evidence="1" type="ORF">OWV82_019082</name>
</gene>
<proteinExistence type="predicted"/>
<dbReference type="EMBL" id="CM051403">
    <property type="protein sequence ID" value="KAJ4709267.1"/>
    <property type="molecule type" value="Genomic_DNA"/>
</dbReference>
<name>A0ACC1XCZ1_MELAZ</name>
<accession>A0ACC1XCZ1</accession>
<sequence length="611" mass="68143">MLLTAKASSRHLPSSKPNDRKYFSEKLLSLLKKCPSAKSLQQIHTQMLVHSVQKPNFLLSRIIDLKDFNYASVLFRNISKPDEYAFTVMIRGLTTAWKKYSLALQLYYEMKSLGLKPNNFTYPFLFISCANLLALNHGLAVHSSVFKVGLNGDDHVNHSLITMYARCGELRYARKVFDEISERDLVSWNSMISGYSKMGYARNAVELFKKMQDKGFCPDEMTLVSILGACGDLGDLALGRWVEGFVVQNKMELNSFMGSALIDMYGKCGDIVSARSIFDGMVKKDVVTWNAMITGYAQNGFSNEAISLFNGMKEAGVNPDKITLIGLLTASASIGALDLGKWVDDYASQRGLKCDIFVGTALIDMYAKCGSIQNALKVFEDLPVKNDVSWNAMISALAFNGRAHEALSLFERMSKEGGAAQPNDITFVGVLSACVHAGLVDEGRRLFHLMSSSFGLIPKIEHYSCMVDLFARAGHLSEAWDFIQKMPEKPDEIILGALLGACQKQRNADVSQQVMQLLLEMKPSNSGNYVISSKIYANLRMWDDSAKMRVLMRERGISKTPGCSWIGVDDQIHEFHAGDDLHDKSTEICLVFYLLNEEMKREGYIPNVDCL</sequence>
<evidence type="ECO:0000313" key="2">
    <source>
        <dbReference type="Proteomes" id="UP001164539"/>
    </source>
</evidence>
<evidence type="ECO:0000313" key="1">
    <source>
        <dbReference type="EMBL" id="KAJ4709267.1"/>
    </source>
</evidence>
<dbReference type="Proteomes" id="UP001164539">
    <property type="component" value="Chromosome 10"/>
</dbReference>
<organism evidence="1 2">
    <name type="scientific">Melia azedarach</name>
    <name type="common">Chinaberry tree</name>
    <dbReference type="NCBI Taxonomy" id="155640"/>
    <lineage>
        <taxon>Eukaryota</taxon>
        <taxon>Viridiplantae</taxon>
        <taxon>Streptophyta</taxon>
        <taxon>Embryophyta</taxon>
        <taxon>Tracheophyta</taxon>
        <taxon>Spermatophyta</taxon>
        <taxon>Magnoliopsida</taxon>
        <taxon>eudicotyledons</taxon>
        <taxon>Gunneridae</taxon>
        <taxon>Pentapetalae</taxon>
        <taxon>rosids</taxon>
        <taxon>malvids</taxon>
        <taxon>Sapindales</taxon>
        <taxon>Meliaceae</taxon>
        <taxon>Melia</taxon>
    </lineage>
</organism>
<protein>
    <submittedName>
        <fullName evidence="1">Pentatricopeptide repeat-containing protein</fullName>
    </submittedName>
</protein>
<keyword evidence="2" id="KW-1185">Reference proteome</keyword>
<reference evidence="1 2" key="1">
    <citation type="journal article" date="2023" name="Science">
        <title>Complex scaffold remodeling in plant triterpene biosynthesis.</title>
        <authorList>
            <person name="De La Pena R."/>
            <person name="Hodgson H."/>
            <person name="Liu J.C."/>
            <person name="Stephenson M.J."/>
            <person name="Martin A.C."/>
            <person name="Owen C."/>
            <person name="Harkess A."/>
            <person name="Leebens-Mack J."/>
            <person name="Jimenez L.E."/>
            <person name="Osbourn A."/>
            <person name="Sattely E.S."/>
        </authorList>
    </citation>
    <scope>NUCLEOTIDE SEQUENCE [LARGE SCALE GENOMIC DNA]</scope>
    <source>
        <strain evidence="2">cv. JPN11</strain>
        <tissue evidence="1">Leaf</tissue>
    </source>
</reference>
<comment type="caution">
    <text evidence="1">The sequence shown here is derived from an EMBL/GenBank/DDBJ whole genome shotgun (WGS) entry which is preliminary data.</text>
</comment>